<gene>
    <name evidence="2" type="ORF">UFOPK2001_00954</name>
</gene>
<protein>
    <submittedName>
        <fullName evidence="2">Unannotated protein</fullName>
    </submittedName>
</protein>
<evidence type="ECO:0000313" key="2">
    <source>
        <dbReference type="EMBL" id="CAB4637825.1"/>
    </source>
</evidence>
<dbReference type="InterPro" id="IPR012925">
    <property type="entry name" value="TipAS_dom"/>
</dbReference>
<name>A0A6J6JN67_9ZZZZ</name>
<evidence type="ECO:0000259" key="1">
    <source>
        <dbReference type="Pfam" id="PF07739"/>
    </source>
</evidence>
<feature type="domain" description="TipAS antibiotic-recognition" evidence="1">
    <location>
        <begin position="14"/>
        <end position="106"/>
    </location>
</feature>
<dbReference type="SUPFAM" id="SSF89082">
    <property type="entry name" value="Antibiotic binding domain of TipA-like multidrug resistance regulators"/>
    <property type="match status" value="1"/>
</dbReference>
<dbReference type="EMBL" id="CAEZVN010000108">
    <property type="protein sequence ID" value="CAB4637825.1"/>
    <property type="molecule type" value="Genomic_DNA"/>
</dbReference>
<accession>A0A6J6JN67</accession>
<sequence>MSMFEPTAHHQDFNRRDEKYDEYRAGHELIAKNLADLLRAGKEISDPDVQFWIGKHYAFVCQFWTPNKVAYKSLALTYIMDPAFNATYEAFEPGLAKFIQTAINIWANANLE</sequence>
<dbReference type="InterPro" id="IPR036244">
    <property type="entry name" value="TipA-like_antibiotic-bd"/>
</dbReference>
<organism evidence="2">
    <name type="scientific">freshwater metagenome</name>
    <dbReference type="NCBI Taxonomy" id="449393"/>
    <lineage>
        <taxon>unclassified sequences</taxon>
        <taxon>metagenomes</taxon>
        <taxon>ecological metagenomes</taxon>
    </lineage>
</organism>
<dbReference type="Gene3D" id="1.10.490.50">
    <property type="entry name" value="Antibiotic binding domain of TipA-like multidrug resistance regulators"/>
    <property type="match status" value="1"/>
</dbReference>
<dbReference type="Pfam" id="PF07739">
    <property type="entry name" value="TipAS"/>
    <property type="match status" value="1"/>
</dbReference>
<proteinExistence type="predicted"/>
<reference evidence="2" key="1">
    <citation type="submission" date="2020-05" db="EMBL/GenBank/DDBJ databases">
        <authorList>
            <person name="Chiriac C."/>
            <person name="Salcher M."/>
            <person name="Ghai R."/>
            <person name="Kavagutti S V."/>
        </authorList>
    </citation>
    <scope>NUCLEOTIDE SEQUENCE</scope>
</reference>
<dbReference type="AlphaFoldDB" id="A0A6J6JN67"/>